<evidence type="ECO:0000313" key="2">
    <source>
        <dbReference type="EMBL" id="VEL18977.1"/>
    </source>
</evidence>
<evidence type="ECO:0000313" key="3">
    <source>
        <dbReference type="Proteomes" id="UP000784294"/>
    </source>
</evidence>
<feature type="region of interest" description="Disordered" evidence="1">
    <location>
        <begin position="1"/>
        <end position="39"/>
    </location>
</feature>
<accession>A0A448WSA1</accession>
<keyword evidence="3" id="KW-1185">Reference proteome</keyword>
<feature type="compositionally biased region" description="Polar residues" evidence="1">
    <location>
        <begin position="7"/>
        <end position="17"/>
    </location>
</feature>
<evidence type="ECO:0000256" key="1">
    <source>
        <dbReference type="SAM" id="MobiDB-lite"/>
    </source>
</evidence>
<name>A0A448WSA1_9PLAT</name>
<comment type="caution">
    <text evidence="2">The sequence shown here is derived from an EMBL/GenBank/DDBJ whole genome shotgun (WGS) entry which is preliminary data.</text>
</comment>
<gene>
    <name evidence="2" type="ORF">PXEA_LOCUS12417</name>
</gene>
<proteinExistence type="predicted"/>
<protein>
    <submittedName>
        <fullName evidence="2">Uncharacterized protein</fullName>
    </submittedName>
</protein>
<organism evidence="2 3">
    <name type="scientific">Protopolystoma xenopodis</name>
    <dbReference type="NCBI Taxonomy" id="117903"/>
    <lineage>
        <taxon>Eukaryota</taxon>
        <taxon>Metazoa</taxon>
        <taxon>Spiralia</taxon>
        <taxon>Lophotrochozoa</taxon>
        <taxon>Platyhelminthes</taxon>
        <taxon>Monogenea</taxon>
        <taxon>Polyopisthocotylea</taxon>
        <taxon>Polystomatidea</taxon>
        <taxon>Polystomatidae</taxon>
        <taxon>Protopolystoma</taxon>
    </lineage>
</organism>
<dbReference type="Proteomes" id="UP000784294">
    <property type="component" value="Unassembled WGS sequence"/>
</dbReference>
<sequence>MCHPLSEPSSNFLQTSCPAGGQLKQQREVDNAEVIKDSE</sequence>
<dbReference type="AlphaFoldDB" id="A0A448WSA1"/>
<dbReference type="EMBL" id="CAAALY010039517">
    <property type="protein sequence ID" value="VEL18977.1"/>
    <property type="molecule type" value="Genomic_DNA"/>
</dbReference>
<feature type="compositionally biased region" description="Basic and acidic residues" evidence="1">
    <location>
        <begin position="25"/>
        <end position="39"/>
    </location>
</feature>
<reference evidence="2" key="1">
    <citation type="submission" date="2018-11" db="EMBL/GenBank/DDBJ databases">
        <authorList>
            <consortium name="Pathogen Informatics"/>
        </authorList>
    </citation>
    <scope>NUCLEOTIDE SEQUENCE</scope>
</reference>